<keyword evidence="17 18" id="KW-0998">Cell outer membrane</keyword>
<keyword evidence="16" id="KW-0472">Membrane</keyword>
<evidence type="ECO:0000256" key="15">
    <source>
        <dbReference type="ARBA" id="ARBA00023098"/>
    </source>
</evidence>
<keyword evidence="10 18" id="KW-0479">Metal-binding</keyword>
<dbReference type="RefSeq" id="WP_380020425.1">
    <property type="nucleotide sequence ID" value="NZ_JBHSHD010000007.1"/>
</dbReference>
<evidence type="ECO:0000256" key="8">
    <source>
        <dbReference type="ARBA" id="ARBA00022452"/>
    </source>
</evidence>
<dbReference type="Gene3D" id="2.40.230.10">
    <property type="entry name" value="Phospholipase A1"/>
    <property type="match status" value="1"/>
</dbReference>
<evidence type="ECO:0000256" key="4">
    <source>
        <dbReference type="ARBA" id="ARBA00011702"/>
    </source>
</evidence>
<evidence type="ECO:0000256" key="18">
    <source>
        <dbReference type="RuleBase" id="RU366027"/>
    </source>
</evidence>
<keyword evidence="13 18" id="KW-0106">Calcium</keyword>
<keyword evidence="20" id="KW-1185">Reference proteome</keyword>
<dbReference type="PRINTS" id="PR01486">
    <property type="entry name" value="PHPHLIPASEA1"/>
</dbReference>
<dbReference type="PANTHER" id="PTHR40457">
    <property type="entry name" value="PHOSPHOLIPASE A1"/>
    <property type="match status" value="1"/>
</dbReference>
<organism evidence="19 20">
    <name type="scientific">Dokdonella ginsengisoli</name>
    <dbReference type="NCBI Taxonomy" id="363846"/>
    <lineage>
        <taxon>Bacteria</taxon>
        <taxon>Pseudomonadati</taxon>
        <taxon>Pseudomonadota</taxon>
        <taxon>Gammaproteobacteria</taxon>
        <taxon>Lysobacterales</taxon>
        <taxon>Rhodanobacteraceae</taxon>
        <taxon>Dokdonella</taxon>
    </lineage>
</organism>
<comment type="catalytic activity">
    <reaction evidence="2 18">
        <text>a 1,2-diacyl-sn-glycero-3-phosphocholine + H2O = a 1-acyl-sn-glycero-3-phosphocholine + a fatty acid + H(+)</text>
        <dbReference type="Rhea" id="RHEA:15801"/>
        <dbReference type="ChEBI" id="CHEBI:15377"/>
        <dbReference type="ChEBI" id="CHEBI:15378"/>
        <dbReference type="ChEBI" id="CHEBI:28868"/>
        <dbReference type="ChEBI" id="CHEBI:57643"/>
        <dbReference type="ChEBI" id="CHEBI:58168"/>
        <dbReference type="EC" id="3.1.1.4"/>
    </reaction>
</comment>
<protein>
    <recommendedName>
        <fullName evidence="7 18">Phospholipase A1</fullName>
        <ecNumber evidence="5 18">3.1.1.32</ecNumber>
        <ecNumber evidence="6 18">3.1.1.4</ecNumber>
    </recommendedName>
    <alternativeName>
        <fullName evidence="18">Phosphatidylcholine 1-acylhydrolase</fullName>
    </alternativeName>
</protein>
<dbReference type="InterPro" id="IPR003187">
    <property type="entry name" value="PLipase_A1"/>
</dbReference>
<feature type="signal peptide" evidence="18">
    <location>
        <begin position="1"/>
        <end position="26"/>
    </location>
</feature>
<evidence type="ECO:0000256" key="7">
    <source>
        <dbReference type="ARBA" id="ARBA00021726"/>
    </source>
</evidence>
<dbReference type="Pfam" id="PF02253">
    <property type="entry name" value="PLA1"/>
    <property type="match status" value="1"/>
</dbReference>
<evidence type="ECO:0000256" key="13">
    <source>
        <dbReference type="ARBA" id="ARBA00022837"/>
    </source>
</evidence>
<comment type="function">
    <text evidence="18">Hydrolysis of phosphatidylcholine with phospholipase A2 (EC 3.1.1.4) and phospholipase A1 (EC 3.1.1.32) activities.</text>
</comment>
<dbReference type="Proteomes" id="UP001595886">
    <property type="component" value="Unassembled WGS sequence"/>
</dbReference>
<comment type="caution">
    <text evidence="19">The sequence shown here is derived from an EMBL/GenBank/DDBJ whole genome shotgun (WGS) entry which is preliminary data.</text>
</comment>
<dbReference type="InterPro" id="IPR036541">
    <property type="entry name" value="PLipase_A1_sf"/>
</dbReference>
<keyword evidence="11 18" id="KW-0732">Signal</keyword>
<dbReference type="EC" id="3.1.1.32" evidence="5 18"/>
<evidence type="ECO:0000256" key="5">
    <source>
        <dbReference type="ARBA" id="ARBA00013179"/>
    </source>
</evidence>
<feature type="chain" id="PRO_5044979536" description="Phospholipase A1" evidence="18">
    <location>
        <begin position="27"/>
        <end position="362"/>
    </location>
</feature>
<name>A0ABV9QYJ5_9GAMM</name>
<accession>A0ABV9QYJ5</accession>
<dbReference type="SUPFAM" id="SSF56931">
    <property type="entry name" value="Outer membrane phospholipase A (OMPLA)"/>
    <property type="match status" value="1"/>
</dbReference>
<comment type="catalytic activity">
    <reaction evidence="1 18">
        <text>a 1,2-diacyl-sn-glycero-3-phosphocholine + H2O = a 2-acyl-sn-glycero-3-phosphocholine + a fatty acid + H(+)</text>
        <dbReference type="Rhea" id="RHEA:18689"/>
        <dbReference type="ChEBI" id="CHEBI:15377"/>
        <dbReference type="ChEBI" id="CHEBI:15378"/>
        <dbReference type="ChEBI" id="CHEBI:28868"/>
        <dbReference type="ChEBI" id="CHEBI:57643"/>
        <dbReference type="ChEBI" id="CHEBI:57875"/>
        <dbReference type="EC" id="3.1.1.32"/>
    </reaction>
</comment>
<evidence type="ECO:0000256" key="3">
    <source>
        <dbReference type="ARBA" id="ARBA00010525"/>
    </source>
</evidence>
<evidence type="ECO:0000256" key="10">
    <source>
        <dbReference type="ARBA" id="ARBA00022723"/>
    </source>
</evidence>
<evidence type="ECO:0000256" key="1">
    <source>
        <dbReference type="ARBA" id="ARBA00000111"/>
    </source>
</evidence>
<comment type="similarity">
    <text evidence="3 18">Belongs to the phospholipase A1 family.</text>
</comment>
<evidence type="ECO:0000256" key="14">
    <source>
        <dbReference type="ARBA" id="ARBA00022963"/>
    </source>
</evidence>
<keyword evidence="12 18" id="KW-0378">Hydrolase</keyword>
<proteinExistence type="inferred from homology"/>
<keyword evidence="9" id="KW-0812">Transmembrane</keyword>
<evidence type="ECO:0000256" key="9">
    <source>
        <dbReference type="ARBA" id="ARBA00022692"/>
    </source>
</evidence>
<comment type="cofactor">
    <cofactor evidence="18">
        <name>Ca(2+)</name>
        <dbReference type="ChEBI" id="CHEBI:29108"/>
    </cofactor>
    <text evidence="18">Binds 1 Ca(2+) ion per monomer. In the dimeric form the Ca(2+) is bound by different amino acids with binding of each Ca(2+) shared with ligands coming from each monomer. The Ca(2+) ion may have a role in catalysis.</text>
</comment>
<keyword evidence="14 18" id="KW-0442">Lipid degradation</keyword>
<dbReference type="CDD" id="cd00541">
    <property type="entry name" value="OMPLA"/>
    <property type="match status" value="1"/>
</dbReference>
<dbReference type="EC" id="3.1.1.4" evidence="6 18"/>
<evidence type="ECO:0000256" key="17">
    <source>
        <dbReference type="ARBA" id="ARBA00023237"/>
    </source>
</evidence>
<evidence type="ECO:0000256" key="2">
    <source>
        <dbReference type="ARBA" id="ARBA00001604"/>
    </source>
</evidence>
<evidence type="ECO:0000256" key="16">
    <source>
        <dbReference type="ARBA" id="ARBA00023136"/>
    </source>
</evidence>
<evidence type="ECO:0000256" key="11">
    <source>
        <dbReference type="ARBA" id="ARBA00022729"/>
    </source>
</evidence>
<gene>
    <name evidence="19" type="ORF">ACFO6Q_09525</name>
</gene>
<keyword evidence="15 18" id="KW-0443">Lipid metabolism</keyword>
<evidence type="ECO:0000313" key="20">
    <source>
        <dbReference type="Proteomes" id="UP001595886"/>
    </source>
</evidence>
<dbReference type="EMBL" id="JBHSHD010000007">
    <property type="protein sequence ID" value="MFC4820564.1"/>
    <property type="molecule type" value="Genomic_DNA"/>
</dbReference>
<dbReference type="PANTHER" id="PTHR40457:SF1">
    <property type="entry name" value="PHOSPHOLIPASE A1"/>
    <property type="match status" value="1"/>
</dbReference>
<comment type="subcellular location">
    <subcellularLocation>
        <location evidence="18">Cell outer membrane</location>
        <topology evidence="18">Multi-pass membrane protein</topology>
    </subcellularLocation>
    <text evidence="18">One of the very few enzymes located there.</text>
</comment>
<keyword evidence="8" id="KW-1134">Transmembrane beta strand</keyword>
<evidence type="ECO:0000313" key="19">
    <source>
        <dbReference type="EMBL" id="MFC4820564.1"/>
    </source>
</evidence>
<reference evidence="20" key="1">
    <citation type="journal article" date="2019" name="Int. J. Syst. Evol. Microbiol.">
        <title>The Global Catalogue of Microorganisms (GCM) 10K type strain sequencing project: providing services to taxonomists for standard genome sequencing and annotation.</title>
        <authorList>
            <consortium name="The Broad Institute Genomics Platform"/>
            <consortium name="The Broad Institute Genome Sequencing Center for Infectious Disease"/>
            <person name="Wu L."/>
            <person name="Ma J."/>
        </authorList>
    </citation>
    <scope>NUCLEOTIDE SEQUENCE [LARGE SCALE GENOMIC DNA]</scope>
    <source>
        <strain evidence="20">CCUG 30340</strain>
    </source>
</reference>
<evidence type="ECO:0000256" key="12">
    <source>
        <dbReference type="ARBA" id="ARBA00022801"/>
    </source>
</evidence>
<evidence type="ECO:0000256" key="6">
    <source>
        <dbReference type="ARBA" id="ARBA00013278"/>
    </source>
</evidence>
<sequence length="362" mass="41074">MRIRRQSWMPCVAFALLAQMPLAALAAPAAEDAARCVDLADDAARLRCYDLALKRPAPAPAAAPSAGAIAGTRNVVFPHEPATRAVAADEHPVVRSLLDSRWELDESSKQGEFHIRAYKPVYLLPVFYTSDTNQRPSTPAPGRTVTQSRNLQAIETVYQLSLKTKLWENIFGDNGDLWTGYTQVSHWQLYNDAQSRPFSETNYEPEVMLTFRTNYDVLGWNGRLFGLAVNHQSNGRGLPLSRSWNRVMLNLGFERDGWTLMLRPWWRVHDDNDDNPDISDYIGRGDLQLVHVWNGHEFALMARHSLRGGDRSRGALQFEWAFPIAGDLRGHLQLFDGYGQSLIDYNHRAWYFGLGVSLLEWY</sequence>
<comment type="subunit">
    <text evidence="4 18">Homodimer; dimerization is reversible, and the dimeric form is the active one.</text>
</comment>